<dbReference type="FunFam" id="3.30.1130.10:FF:000001">
    <property type="entry name" value="GTP cyclohydrolase 1"/>
    <property type="match status" value="1"/>
</dbReference>
<dbReference type="NCBIfam" id="TIGR00063">
    <property type="entry name" value="folE"/>
    <property type="match status" value="1"/>
</dbReference>
<dbReference type="UniPathway" id="UPA00848">
    <property type="reaction ID" value="UER00151"/>
</dbReference>
<keyword evidence="4" id="KW-0378">Hydrolase</keyword>
<proteinExistence type="predicted"/>
<dbReference type="GO" id="GO:0003934">
    <property type="term" value="F:GTP cyclohydrolase I activity"/>
    <property type="evidence" value="ECO:0007669"/>
    <property type="project" value="UniProtKB-EC"/>
</dbReference>
<accession>A0A382YNB0</accession>
<feature type="non-terminal residue" evidence="6">
    <location>
        <position position="1"/>
    </location>
</feature>
<evidence type="ECO:0000256" key="3">
    <source>
        <dbReference type="ARBA" id="ARBA00012715"/>
    </source>
</evidence>
<dbReference type="InterPro" id="IPR018234">
    <property type="entry name" value="GTP_CycHdrlase_I_CS"/>
</dbReference>
<dbReference type="PANTHER" id="PTHR11109">
    <property type="entry name" value="GTP CYCLOHYDROLASE I"/>
    <property type="match status" value="1"/>
</dbReference>
<dbReference type="EMBL" id="UINC01177067">
    <property type="protein sequence ID" value="SVD84501.1"/>
    <property type="molecule type" value="Genomic_DNA"/>
</dbReference>
<dbReference type="GO" id="GO:0006729">
    <property type="term" value="P:tetrahydrobiopterin biosynthetic process"/>
    <property type="evidence" value="ECO:0007669"/>
    <property type="project" value="TreeGrafter"/>
</dbReference>
<feature type="domain" description="GTP cyclohydrolase I" evidence="5">
    <location>
        <begin position="1"/>
        <end position="141"/>
    </location>
</feature>
<sequence>YNSDPREILSKKFKEVDGYDEIIILKNIRLESHCEHHMVPFIGTAHVGYLPKNKVVGLSKLARLVEAFAKRLQIQEKLTAQIANAIDEVLQPKGVGVIIEASHLCVATRGIHKPDSKMVTSRMLGTFRSDQATRKEFLELVGINKTQF</sequence>
<dbReference type="EC" id="3.5.4.16" evidence="3"/>
<evidence type="ECO:0000259" key="5">
    <source>
        <dbReference type="Pfam" id="PF01227"/>
    </source>
</evidence>
<comment type="catalytic activity">
    <reaction evidence="1">
        <text>GTP + H2O = 7,8-dihydroneopterin 3'-triphosphate + formate + H(+)</text>
        <dbReference type="Rhea" id="RHEA:17473"/>
        <dbReference type="ChEBI" id="CHEBI:15377"/>
        <dbReference type="ChEBI" id="CHEBI:15378"/>
        <dbReference type="ChEBI" id="CHEBI:15740"/>
        <dbReference type="ChEBI" id="CHEBI:37565"/>
        <dbReference type="ChEBI" id="CHEBI:58462"/>
        <dbReference type="EC" id="3.5.4.16"/>
    </reaction>
</comment>
<dbReference type="Gene3D" id="3.30.1130.10">
    <property type="match status" value="1"/>
</dbReference>
<name>A0A382YNB0_9ZZZZ</name>
<dbReference type="GO" id="GO:0046654">
    <property type="term" value="P:tetrahydrofolate biosynthetic process"/>
    <property type="evidence" value="ECO:0007669"/>
    <property type="project" value="InterPro"/>
</dbReference>
<dbReference type="NCBIfam" id="NF006826">
    <property type="entry name" value="PRK09347.1-3"/>
    <property type="match status" value="1"/>
</dbReference>
<dbReference type="GO" id="GO:0008270">
    <property type="term" value="F:zinc ion binding"/>
    <property type="evidence" value="ECO:0007669"/>
    <property type="project" value="TreeGrafter"/>
</dbReference>
<evidence type="ECO:0000256" key="2">
    <source>
        <dbReference type="ARBA" id="ARBA00005080"/>
    </source>
</evidence>
<evidence type="ECO:0000256" key="1">
    <source>
        <dbReference type="ARBA" id="ARBA00001052"/>
    </source>
</evidence>
<dbReference type="GO" id="GO:0005737">
    <property type="term" value="C:cytoplasm"/>
    <property type="evidence" value="ECO:0007669"/>
    <property type="project" value="TreeGrafter"/>
</dbReference>
<dbReference type="SUPFAM" id="SSF55620">
    <property type="entry name" value="Tetrahydrobiopterin biosynthesis enzymes-like"/>
    <property type="match status" value="1"/>
</dbReference>
<protein>
    <recommendedName>
        <fullName evidence="3">GTP cyclohydrolase I</fullName>
        <ecNumber evidence="3">3.5.4.16</ecNumber>
    </recommendedName>
</protein>
<dbReference type="InterPro" id="IPR020602">
    <property type="entry name" value="GTP_CycHdrlase_I_dom"/>
</dbReference>
<dbReference type="PROSITE" id="PS00860">
    <property type="entry name" value="GTP_CYCLOHYDROL_1_2"/>
    <property type="match status" value="1"/>
</dbReference>
<evidence type="ECO:0000313" key="6">
    <source>
        <dbReference type="EMBL" id="SVD84501.1"/>
    </source>
</evidence>
<dbReference type="PANTHER" id="PTHR11109:SF7">
    <property type="entry name" value="GTP CYCLOHYDROLASE 1"/>
    <property type="match status" value="1"/>
</dbReference>
<evidence type="ECO:0000256" key="4">
    <source>
        <dbReference type="ARBA" id="ARBA00022801"/>
    </source>
</evidence>
<organism evidence="6">
    <name type="scientific">marine metagenome</name>
    <dbReference type="NCBI Taxonomy" id="408172"/>
    <lineage>
        <taxon>unclassified sequences</taxon>
        <taxon>metagenomes</taxon>
        <taxon>ecological metagenomes</taxon>
    </lineage>
</organism>
<dbReference type="AlphaFoldDB" id="A0A382YNB0"/>
<dbReference type="GO" id="GO:0005525">
    <property type="term" value="F:GTP binding"/>
    <property type="evidence" value="ECO:0007669"/>
    <property type="project" value="TreeGrafter"/>
</dbReference>
<dbReference type="NCBIfam" id="NF006825">
    <property type="entry name" value="PRK09347.1-2"/>
    <property type="match status" value="1"/>
</dbReference>
<gene>
    <name evidence="6" type="ORF">METZ01_LOCUS437355</name>
</gene>
<dbReference type="Pfam" id="PF01227">
    <property type="entry name" value="GTP_cyclohydroI"/>
    <property type="match status" value="1"/>
</dbReference>
<dbReference type="PROSITE" id="PS00859">
    <property type="entry name" value="GTP_CYCLOHYDROL_1_1"/>
    <property type="match status" value="1"/>
</dbReference>
<reference evidence="6" key="1">
    <citation type="submission" date="2018-05" db="EMBL/GenBank/DDBJ databases">
        <authorList>
            <person name="Lanie J.A."/>
            <person name="Ng W.-L."/>
            <person name="Kazmierczak K.M."/>
            <person name="Andrzejewski T.M."/>
            <person name="Davidsen T.M."/>
            <person name="Wayne K.J."/>
            <person name="Tettelin H."/>
            <person name="Glass J.I."/>
            <person name="Rusch D."/>
            <person name="Podicherti R."/>
            <person name="Tsui H.-C.T."/>
            <person name="Winkler M.E."/>
        </authorList>
    </citation>
    <scope>NUCLEOTIDE SEQUENCE</scope>
</reference>
<comment type="pathway">
    <text evidence="2">Cofactor biosynthesis; 7,8-dihydroneopterin triphosphate biosynthesis; 7,8-dihydroneopterin triphosphate from GTP: step 1/1.</text>
</comment>
<dbReference type="InterPro" id="IPR043133">
    <property type="entry name" value="GTP-CH-I_C/QueF"/>
</dbReference>
<dbReference type="InterPro" id="IPR001474">
    <property type="entry name" value="GTP_CycHdrlase_I"/>
</dbReference>